<proteinExistence type="predicted"/>
<reference evidence="3 4" key="1">
    <citation type="submission" date="2014-06" db="EMBL/GenBank/DDBJ databases">
        <authorList>
            <consortium name="DOE Joint Genome Institute"/>
            <person name="Kuo A."/>
            <person name="Kohler A."/>
            <person name="Nagy L.G."/>
            <person name="Floudas D."/>
            <person name="Copeland A."/>
            <person name="Barry K.W."/>
            <person name="Cichocki N."/>
            <person name="Veneault-Fourrey C."/>
            <person name="LaButti K."/>
            <person name="Lindquist E.A."/>
            <person name="Lipzen A."/>
            <person name="Lundell T."/>
            <person name="Morin E."/>
            <person name="Murat C."/>
            <person name="Sun H."/>
            <person name="Tunlid A."/>
            <person name="Henrissat B."/>
            <person name="Grigoriev I.V."/>
            <person name="Hibbett D.S."/>
            <person name="Martin F."/>
            <person name="Nordberg H.P."/>
            <person name="Cantor M.N."/>
            <person name="Hua S.X."/>
        </authorList>
    </citation>
    <scope>NUCLEOTIDE SEQUENCE [LARGE SCALE GENOMIC DNA]</scope>
    <source>
        <strain evidence="3 4">ATCC 200175</strain>
    </source>
</reference>
<name>A0A0C9TJ48_PAXIN</name>
<evidence type="ECO:0000313" key="4">
    <source>
        <dbReference type="Proteomes" id="UP000053647"/>
    </source>
</evidence>
<keyword evidence="2" id="KW-1133">Transmembrane helix</keyword>
<reference evidence="4" key="2">
    <citation type="submission" date="2015-01" db="EMBL/GenBank/DDBJ databases">
        <title>Evolutionary Origins and Diversification of the Mycorrhizal Mutualists.</title>
        <authorList>
            <consortium name="DOE Joint Genome Institute"/>
            <consortium name="Mycorrhizal Genomics Consortium"/>
            <person name="Kohler A."/>
            <person name="Kuo A."/>
            <person name="Nagy L.G."/>
            <person name="Floudas D."/>
            <person name="Copeland A."/>
            <person name="Barry K.W."/>
            <person name="Cichocki N."/>
            <person name="Veneault-Fourrey C."/>
            <person name="LaButti K."/>
            <person name="Lindquist E.A."/>
            <person name="Lipzen A."/>
            <person name="Lundell T."/>
            <person name="Morin E."/>
            <person name="Murat C."/>
            <person name="Riley R."/>
            <person name="Ohm R."/>
            <person name="Sun H."/>
            <person name="Tunlid A."/>
            <person name="Henrissat B."/>
            <person name="Grigoriev I.V."/>
            <person name="Hibbett D.S."/>
            <person name="Martin F."/>
        </authorList>
    </citation>
    <scope>NUCLEOTIDE SEQUENCE [LARGE SCALE GENOMIC DNA]</scope>
    <source>
        <strain evidence="4">ATCC 200175</strain>
    </source>
</reference>
<keyword evidence="2" id="KW-0472">Membrane</keyword>
<evidence type="ECO:0000256" key="1">
    <source>
        <dbReference type="SAM" id="MobiDB-lite"/>
    </source>
</evidence>
<feature type="compositionally biased region" description="Low complexity" evidence="1">
    <location>
        <begin position="263"/>
        <end position="280"/>
    </location>
</feature>
<keyword evidence="4" id="KW-1185">Reference proteome</keyword>
<dbReference type="Proteomes" id="UP000053647">
    <property type="component" value="Unassembled WGS sequence"/>
</dbReference>
<dbReference type="AlphaFoldDB" id="A0A0C9TJ48"/>
<feature type="region of interest" description="Disordered" evidence="1">
    <location>
        <begin position="233"/>
        <end position="295"/>
    </location>
</feature>
<organism evidence="3 4">
    <name type="scientific">Paxillus involutus ATCC 200175</name>
    <dbReference type="NCBI Taxonomy" id="664439"/>
    <lineage>
        <taxon>Eukaryota</taxon>
        <taxon>Fungi</taxon>
        <taxon>Dikarya</taxon>
        <taxon>Basidiomycota</taxon>
        <taxon>Agaricomycotina</taxon>
        <taxon>Agaricomycetes</taxon>
        <taxon>Agaricomycetidae</taxon>
        <taxon>Boletales</taxon>
        <taxon>Paxilineae</taxon>
        <taxon>Paxillaceae</taxon>
        <taxon>Paxillus</taxon>
    </lineage>
</organism>
<dbReference type="HOGENOM" id="CLU_056976_0_0_1"/>
<feature type="compositionally biased region" description="Basic and acidic residues" evidence="1">
    <location>
        <begin position="243"/>
        <end position="262"/>
    </location>
</feature>
<feature type="compositionally biased region" description="Low complexity" evidence="1">
    <location>
        <begin position="145"/>
        <end position="158"/>
    </location>
</feature>
<keyword evidence="2" id="KW-0812">Transmembrane</keyword>
<protein>
    <submittedName>
        <fullName evidence="3">Uncharacterized protein</fullName>
    </submittedName>
</protein>
<feature type="compositionally biased region" description="Low complexity" evidence="1">
    <location>
        <begin position="172"/>
        <end position="187"/>
    </location>
</feature>
<feature type="region of interest" description="Disordered" evidence="1">
    <location>
        <begin position="172"/>
        <end position="211"/>
    </location>
</feature>
<sequence length="320" mass="34588">MFLTNSSTSYTFLATVFFLLLISSSIVFRSYILRRRLRRRYENALANGILTELDGTTLAGVARGYGIDGGFGRARKLGAKPLLWETWVDRNGSVFGEGTKKCTHTYPDEKHSRRSSQRGTNDAPEGLNINSWTDIMPVALHIIRSSPSPSSPSSPGSPDTQQHQLHTLLSRLRLRNPGSRSSRPSSSECASNDTDLVGSDSGRDADPKDINAFSGSKADTLSVSVLIAMPDVSAPARRPSMHASREGHEEGGKGKGIPDSHSHSPTHPHQQQQNHPQAPSRSSPPHGPIPNASEDAVRGLPFVEFGVAEVEAIGLGEVIR</sequence>
<gene>
    <name evidence="3" type="ORF">PAXINDRAFT_19444</name>
</gene>
<accession>A0A0C9TJ48</accession>
<evidence type="ECO:0000313" key="3">
    <source>
        <dbReference type="EMBL" id="KIJ07356.1"/>
    </source>
</evidence>
<feature type="region of interest" description="Disordered" evidence="1">
    <location>
        <begin position="144"/>
        <end position="163"/>
    </location>
</feature>
<feature type="region of interest" description="Disordered" evidence="1">
    <location>
        <begin position="98"/>
        <end position="129"/>
    </location>
</feature>
<evidence type="ECO:0000256" key="2">
    <source>
        <dbReference type="SAM" id="Phobius"/>
    </source>
</evidence>
<feature type="transmembrane region" description="Helical" evidence="2">
    <location>
        <begin position="12"/>
        <end position="32"/>
    </location>
</feature>
<dbReference type="OrthoDB" id="2691870at2759"/>
<dbReference type="EMBL" id="KN819921">
    <property type="protein sequence ID" value="KIJ07356.1"/>
    <property type="molecule type" value="Genomic_DNA"/>
</dbReference>